<dbReference type="InterPro" id="IPR000600">
    <property type="entry name" value="ROK"/>
</dbReference>
<sequence>MSSSAIIAEYPAVFCADIGGSFIKFGVSRRVGDVEETAKVPTPTASWADVVTTIQSLITHCGAGLPPHTPLALSTAGLISSQTGELLSVNIPAFTGRPLAAALSAALNRPVSAANDADCFALAEAHAGEAQGCAVVAGIILGTGVGGGLVINGQLVRGHGGVTGEWGHGAITRTELTLSDKTYSIPRLPCPCGQIGCLDTLGGARGMERLHRHFHLRDRSSMEIVDGWLDQQPDSMLTVSAWLQLVAEPLALLVNILGPSKIVAGGGLASCAPLIAALDKQVRAGVLHRYDQPLVVPGAFLTQGGLVGASVLGRMV</sequence>
<evidence type="ECO:0000256" key="12">
    <source>
        <dbReference type="ARBA" id="ARBA00038116"/>
    </source>
</evidence>
<evidence type="ECO:0000256" key="10">
    <source>
        <dbReference type="ARBA" id="ARBA00031123"/>
    </source>
</evidence>
<accession>A0AAU7QFB3</accession>
<evidence type="ECO:0000313" key="14">
    <source>
        <dbReference type="EMBL" id="XBS71650.1"/>
    </source>
</evidence>
<dbReference type="GO" id="GO:0045127">
    <property type="term" value="F:N-acetylglucosamine kinase activity"/>
    <property type="evidence" value="ECO:0007669"/>
    <property type="project" value="UniProtKB-EC"/>
</dbReference>
<evidence type="ECO:0000256" key="8">
    <source>
        <dbReference type="ARBA" id="ARBA00022840"/>
    </source>
</evidence>
<dbReference type="Pfam" id="PF00480">
    <property type="entry name" value="ROK"/>
    <property type="match status" value="1"/>
</dbReference>
<dbReference type="EC" id="2.7.1.59" evidence="1"/>
<evidence type="ECO:0000256" key="11">
    <source>
        <dbReference type="ARBA" id="ARBA00037880"/>
    </source>
</evidence>
<organism evidence="14">
    <name type="scientific">Acerihabitans sp. KWT182</name>
    <dbReference type="NCBI Taxonomy" id="3157919"/>
    <lineage>
        <taxon>Bacteria</taxon>
        <taxon>Pseudomonadati</taxon>
        <taxon>Pseudomonadota</taxon>
        <taxon>Gammaproteobacteria</taxon>
        <taxon>Enterobacterales</taxon>
        <taxon>Pectobacteriaceae</taxon>
        <taxon>Acerihabitans</taxon>
    </lineage>
</organism>
<evidence type="ECO:0000256" key="7">
    <source>
        <dbReference type="ARBA" id="ARBA00022833"/>
    </source>
</evidence>
<dbReference type="AlphaFoldDB" id="A0AAU7QFB3"/>
<proteinExistence type="inferred from homology"/>
<keyword evidence="6" id="KW-0418">Kinase</keyword>
<dbReference type="InterPro" id="IPR043129">
    <property type="entry name" value="ATPase_NBD"/>
</dbReference>
<evidence type="ECO:0000256" key="6">
    <source>
        <dbReference type="ARBA" id="ARBA00022777"/>
    </source>
</evidence>
<keyword evidence="8" id="KW-0067">ATP-binding</keyword>
<dbReference type="InterPro" id="IPR049874">
    <property type="entry name" value="ROK_cs"/>
</dbReference>
<dbReference type="Gene3D" id="3.30.420.40">
    <property type="match status" value="2"/>
</dbReference>
<dbReference type="PROSITE" id="PS01125">
    <property type="entry name" value="ROK"/>
    <property type="match status" value="1"/>
</dbReference>
<evidence type="ECO:0000256" key="2">
    <source>
        <dbReference type="ARBA" id="ARBA00014974"/>
    </source>
</evidence>
<name>A0AAU7QFB3_9GAMM</name>
<protein>
    <recommendedName>
        <fullName evidence="2">N-acetyl-D-glucosamine kinase</fullName>
        <ecNumber evidence="1">2.7.1.59</ecNumber>
    </recommendedName>
    <alternativeName>
        <fullName evidence="10">GlcNAc kinase</fullName>
    </alternativeName>
</protein>
<evidence type="ECO:0000256" key="3">
    <source>
        <dbReference type="ARBA" id="ARBA00022679"/>
    </source>
</evidence>
<keyword evidence="5" id="KW-0547">Nucleotide-binding</keyword>
<comment type="similarity">
    <text evidence="12">Belongs to the ROK (NagC/XylR) family. NagK subfamily.</text>
</comment>
<dbReference type="SUPFAM" id="SSF53067">
    <property type="entry name" value="Actin-like ATPase domain"/>
    <property type="match status" value="1"/>
</dbReference>
<evidence type="ECO:0000256" key="4">
    <source>
        <dbReference type="ARBA" id="ARBA00022723"/>
    </source>
</evidence>
<evidence type="ECO:0000256" key="13">
    <source>
        <dbReference type="ARBA" id="ARBA00049065"/>
    </source>
</evidence>
<dbReference type="GO" id="GO:0046872">
    <property type="term" value="F:metal ion binding"/>
    <property type="evidence" value="ECO:0007669"/>
    <property type="project" value="UniProtKB-KW"/>
</dbReference>
<evidence type="ECO:0000256" key="5">
    <source>
        <dbReference type="ARBA" id="ARBA00022741"/>
    </source>
</evidence>
<reference evidence="14" key="1">
    <citation type="submission" date="2024-06" db="EMBL/GenBank/DDBJ databases">
        <authorList>
            <person name="Coelho C."/>
            <person name="Bento M."/>
            <person name="Garcia E."/>
            <person name="Camelo A."/>
            <person name="Brandao I."/>
            <person name="Espirito Santo C."/>
            <person name="Trovao J."/>
            <person name="Verissimo A."/>
            <person name="Costa J."/>
            <person name="Tiago I."/>
        </authorList>
    </citation>
    <scope>NUCLEOTIDE SEQUENCE</scope>
    <source>
        <strain evidence="14">KWT182</strain>
    </source>
</reference>
<dbReference type="GO" id="GO:0005524">
    <property type="term" value="F:ATP binding"/>
    <property type="evidence" value="ECO:0007669"/>
    <property type="project" value="UniProtKB-KW"/>
</dbReference>
<keyword evidence="7" id="KW-0862">Zinc</keyword>
<gene>
    <name evidence="14" type="ORF">ABK905_12545</name>
</gene>
<dbReference type="PANTHER" id="PTHR18964:SF162">
    <property type="entry name" value="N-ACETYL-D-GLUCOSAMINE KINASE"/>
    <property type="match status" value="1"/>
</dbReference>
<keyword evidence="9" id="KW-0119">Carbohydrate metabolism</keyword>
<keyword evidence="3" id="KW-0808">Transferase</keyword>
<keyword evidence="4" id="KW-0479">Metal-binding</keyword>
<dbReference type="PANTHER" id="PTHR18964">
    <property type="entry name" value="ROK (REPRESSOR, ORF, KINASE) FAMILY"/>
    <property type="match status" value="1"/>
</dbReference>
<evidence type="ECO:0000256" key="9">
    <source>
        <dbReference type="ARBA" id="ARBA00023277"/>
    </source>
</evidence>
<comment type="pathway">
    <text evidence="11">Cell wall biogenesis; peptidoglycan recycling.</text>
</comment>
<comment type="catalytic activity">
    <reaction evidence="13">
        <text>N-acetyl-D-glucosamine + ATP = N-acetyl-D-glucosamine 6-phosphate + ADP + H(+)</text>
        <dbReference type="Rhea" id="RHEA:17417"/>
        <dbReference type="ChEBI" id="CHEBI:15378"/>
        <dbReference type="ChEBI" id="CHEBI:30616"/>
        <dbReference type="ChEBI" id="CHEBI:57513"/>
        <dbReference type="ChEBI" id="CHEBI:456216"/>
        <dbReference type="ChEBI" id="CHEBI:506227"/>
        <dbReference type="EC" id="2.7.1.59"/>
    </reaction>
</comment>
<evidence type="ECO:0000256" key="1">
    <source>
        <dbReference type="ARBA" id="ARBA00012122"/>
    </source>
</evidence>
<dbReference type="EMBL" id="CP157947">
    <property type="protein sequence ID" value="XBS71650.1"/>
    <property type="molecule type" value="Genomic_DNA"/>
</dbReference>